<protein>
    <submittedName>
        <fullName evidence="5">Phosphate butyryltransferase</fullName>
    </submittedName>
</protein>
<proteinExistence type="inferred from homology"/>
<evidence type="ECO:0000256" key="2">
    <source>
        <dbReference type="ARBA" id="ARBA00022679"/>
    </source>
</evidence>
<dbReference type="InterPro" id="IPR002505">
    <property type="entry name" value="PTA_PTB"/>
</dbReference>
<keyword evidence="2" id="KW-0808">Transferase</keyword>
<accession>A0A9D5Q447</accession>
<evidence type="ECO:0000313" key="5">
    <source>
        <dbReference type="EMBL" id="MBD3323339.1"/>
    </source>
</evidence>
<dbReference type="Proteomes" id="UP000649604">
    <property type="component" value="Unassembled WGS sequence"/>
</dbReference>
<dbReference type="SUPFAM" id="SSF53659">
    <property type="entry name" value="Isocitrate/Isopropylmalate dehydrogenase-like"/>
    <property type="match status" value="1"/>
</dbReference>
<comment type="caution">
    <text evidence="5">The sequence shown here is derived from an EMBL/GenBank/DDBJ whole genome shotgun (WGS) entry which is preliminary data.</text>
</comment>
<dbReference type="InterPro" id="IPR012147">
    <property type="entry name" value="P_Ac_Bu_trans"/>
</dbReference>
<dbReference type="InterPro" id="IPR050500">
    <property type="entry name" value="Phos_Acetyltrans/Butyryltrans"/>
</dbReference>
<dbReference type="AlphaFoldDB" id="A0A9D5Q447"/>
<comment type="similarity">
    <text evidence="1">Belongs to the phosphate acetyltransferase and butyryltransferase family.</text>
</comment>
<name>A0A9D5Q447_9BACT</name>
<evidence type="ECO:0000256" key="3">
    <source>
        <dbReference type="ARBA" id="ARBA00023315"/>
    </source>
</evidence>
<evidence type="ECO:0000256" key="1">
    <source>
        <dbReference type="ARBA" id="ARBA00005656"/>
    </source>
</evidence>
<evidence type="ECO:0000313" key="6">
    <source>
        <dbReference type="Proteomes" id="UP000649604"/>
    </source>
</evidence>
<dbReference type="GO" id="GO:0016746">
    <property type="term" value="F:acyltransferase activity"/>
    <property type="evidence" value="ECO:0007669"/>
    <property type="project" value="UniProtKB-KW"/>
</dbReference>
<feature type="domain" description="Phosphate acetyl/butaryl transferase" evidence="4">
    <location>
        <begin position="27"/>
        <end position="93"/>
    </location>
</feature>
<dbReference type="EMBL" id="WJJP01000057">
    <property type="protein sequence ID" value="MBD3323339.1"/>
    <property type="molecule type" value="Genomic_DNA"/>
</dbReference>
<gene>
    <name evidence="5" type="ORF">GF339_02075</name>
</gene>
<dbReference type="PANTHER" id="PTHR43356:SF2">
    <property type="entry name" value="PHOSPHATE ACETYLTRANSFERASE"/>
    <property type="match status" value="1"/>
</dbReference>
<dbReference type="Gene3D" id="3.40.718.10">
    <property type="entry name" value="Isopropylmalate Dehydrogenase"/>
    <property type="match status" value="1"/>
</dbReference>
<dbReference type="PANTHER" id="PTHR43356">
    <property type="entry name" value="PHOSPHATE ACETYLTRANSFERASE"/>
    <property type="match status" value="1"/>
</dbReference>
<sequence length="316" mass="35048">MMRQRISFIPIPGNRRRVMDPITNFYTILDCIKGQEKKTVIVAAADEHDVLAATIHARREGLAEFLYVGHADRIRQVAKDYDVDIRGIEIVNELEPMDAAQHAIDLIKQGHGQVLMKGNINTSQILGMVVSDEELKHQFKHPFLSHVTVYEWGNRLRIFSDAGMNIAPDIAQKKKIALNALHIAHKLGVASPRLAFISAVEKVNTKMQSSVDAAILADMAWNGAIVDGPLAFDGAMFEEAYQIKGAPSSIEGKADILIFPNIETANVFYKTLAWMLNLHMAGVMAGSAIPFILTSRSDNERIKFLSIAITLYLAEE</sequence>
<organism evidence="5 6">
    <name type="scientific">candidate division KSB3 bacterium</name>
    <dbReference type="NCBI Taxonomy" id="2044937"/>
    <lineage>
        <taxon>Bacteria</taxon>
        <taxon>candidate division KSB3</taxon>
    </lineage>
</organism>
<keyword evidence="3" id="KW-0012">Acyltransferase</keyword>
<reference evidence="5" key="1">
    <citation type="submission" date="2019-11" db="EMBL/GenBank/DDBJ databases">
        <title>Microbial mats filling the niche in hypersaline microbial mats.</title>
        <authorList>
            <person name="Wong H.L."/>
            <person name="Macleod F.I."/>
            <person name="White R.A. III"/>
            <person name="Burns B.P."/>
        </authorList>
    </citation>
    <scope>NUCLEOTIDE SEQUENCE</scope>
    <source>
        <strain evidence="5">Rbin_158</strain>
    </source>
</reference>
<dbReference type="PIRSF" id="PIRSF000428">
    <property type="entry name" value="P_Ac_trans"/>
    <property type="match status" value="1"/>
</dbReference>
<evidence type="ECO:0000259" key="4">
    <source>
        <dbReference type="Pfam" id="PF01515"/>
    </source>
</evidence>
<dbReference type="Pfam" id="PF01515">
    <property type="entry name" value="PTA_PTB"/>
    <property type="match status" value="2"/>
</dbReference>
<feature type="domain" description="Phosphate acetyl/butaryl transferase" evidence="4">
    <location>
        <begin position="98"/>
        <end position="310"/>
    </location>
</feature>